<gene>
    <name evidence="3" type="ORF">GCM10022224_080680</name>
</gene>
<evidence type="ECO:0008006" key="5">
    <source>
        <dbReference type="Google" id="ProtNLM"/>
    </source>
</evidence>
<comment type="caution">
    <text evidence="3">The sequence shown here is derived from an EMBL/GenBank/DDBJ whole genome shotgun (WGS) entry which is preliminary data.</text>
</comment>
<evidence type="ECO:0000256" key="1">
    <source>
        <dbReference type="ARBA" id="ARBA00022741"/>
    </source>
</evidence>
<dbReference type="PANTHER" id="PTHR16305">
    <property type="entry name" value="TESTICULAR SOLUBLE ADENYLYL CYCLASE"/>
    <property type="match status" value="1"/>
</dbReference>
<reference evidence="4" key="1">
    <citation type="journal article" date="2019" name="Int. J. Syst. Evol. Microbiol.">
        <title>The Global Catalogue of Microorganisms (GCM) 10K type strain sequencing project: providing services to taxonomists for standard genome sequencing and annotation.</title>
        <authorList>
            <consortium name="The Broad Institute Genomics Platform"/>
            <consortium name="The Broad Institute Genome Sequencing Center for Infectious Disease"/>
            <person name="Wu L."/>
            <person name="Ma J."/>
        </authorList>
    </citation>
    <scope>NUCLEOTIDE SEQUENCE [LARGE SCALE GENOMIC DNA]</scope>
    <source>
        <strain evidence="4">JCM 16904</strain>
    </source>
</reference>
<dbReference type="Proteomes" id="UP001500902">
    <property type="component" value="Unassembled WGS sequence"/>
</dbReference>
<name>A0ABP7DDN2_9ACTN</name>
<keyword evidence="2" id="KW-0067">ATP-binding</keyword>
<keyword evidence="4" id="KW-1185">Reference proteome</keyword>
<evidence type="ECO:0000313" key="4">
    <source>
        <dbReference type="Proteomes" id="UP001500902"/>
    </source>
</evidence>
<organism evidence="3 4">
    <name type="scientific">Nonomuraea antimicrobica</name>
    <dbReference type="NCBI Taxonomy" id="561173"/>
    <lineage>
        <taxon>Bacteria</taxon>
        <taxon>Bacillati</taxon>
        <taxon>Actinomycetota</taxon>
        <taxon>Actinomycetes</taxon>
        <taxon>Streptosporangiales</taxon>
        <taxon>Streptosporangiaceae</taxon>
        <taxon>Nonomuraea</taxon>
    </lineage>
</organism>
<keyword evidence="1" id="KW-0547">Nucleotide-binding</keyword>
<protein>
    <recommendedName>
        <fullName evidence="5">AAA ATPase domain-containing protein</fullName>
    </recommendedName>
</protein>
<accession>A0ABP7DDN2</accession>
<dbReference type="EMBL" id="BAAAZP010000170">
    <property type="protein sequence ID" value="GAA3702743.1"/>
    <property type="molecule type" value="Genomic_DNA"/>
</dbReference>
<evidence type="ECO:0000256" key="2">
    <source>
        <dbReference type="ARBA" id="ARBA00022840"/>
    </source>
</evidence>
<evidence type="ECO:0000313" key="3">
    <source>
        <dbReference type="EMBL" id="GAA3702743.1"/>
    </source>
</evidence>
<dbReference type="RefSeq" id="WP_344890827.1">
    <property type="nucleotide sequence ID" value="NZ_BAAAZP010000170.1"/>
</dbReference>
<dbReference type="PANTHER" id="PTHR16305:SF35">
    <property type="entry name" value="TRANSCRIPTIONAL ACTIVATOR DOMAIN"/>
    <property type="match status" value="1"/>
</dbReference>
<sequence>MAVISAVGIESEAEVPFGALHLLLHRYPDRVVALPGPQATALRGAFGLADTGMRDRFLIGAASLTLLADIAGERPVLYVVDDAQWLDQASSDALLFAARRLSDDPITMLFAFRDEGDRSPVPGLEGVRLAALSPAAANQLLNVRTPGLTTPVQKRVLAEADGNPLAIIELGSEIRSGRPVPGDQAGPLRVAGRVQDVFRPQLAALPPATRLLMAVAAAAENAGLNVILRAAARAGADASDLGPAEQARFISVSGDEVRFRHPPPY</sequence>
<proteinExistence type="predicted"/>